<dbReference type="SUPFAM" id="SSF53335">
    <property type="entry name" value="S-adenosyl-L-methionine-dependent methyltransferases"/>
    <property type="match status" value="1"/>
</dbReference>
<dbReference type="Proteomes" id="UP000197528">
    <property type="component" value="Unassembled WGS sequence"/>
</dbReference>
<protein>
    <submittedName>
        <fullName evidence="1">Uncharacterized protein</fullName>
    </submittedName>
</protein>
<organism evidence="1 2">
    <name type="scientific">Polynucleobacter campilacus</name>
    <dbReference type="NCBI Taxonomy" id="1743163"/>
    <lineage>
        <taxon>Bacteria</taxon>
        <taxon>Pseudomonadati</taxon>
        <taxon>Pseudomonadota</taxon>
        <taxon>Betaproteobacteria</taxon>
        <taxon>Burkholderiales</taxon>
        <taxon>Burkholderiaceae</taxon>
        <taxon>Polynucleobacter</taxon>
    </lineage>
</organism>
<accession>A0A254Q1J6</accession>
<dbReference type="RefSeq" id="WP_088524405.1">
    <property type="nucleotide sequence ID" value="NZ_NGUP01000001.1"/>
</dbReference>
<comment type="caution">
    <text evidence="1">The sequence shown here is derived from an EMBL/GenBank/DDBJ whole genome shotgun (WGS) entry which is preliminary data.</text>
</comment>
<gene>
    <name evidence="1" type="ORF">CBI31_00090</name>
</gene>
<evidence type="ECO:0000313" key="1">
    <source>
        <dbReference type="EMBL" id="OWS70691.1"/>
    </source>
</evidence>
<dbReference type="OrthoDB" id="9815644at2"/>
<keyword evidence="2" id="KW-1185">Reference proteome</keyword>
<dbReference type="InterPro" id="IPR029063">
    <property type="entry name" value="SAM-dependent_MTases_sf"/>
</dbReference>
<sequence>MLPLECQGCHSPIIQFNSVNLQPLFSRYLTKKDLINNWHQCQNCLSVFRSCSKTSDYKYSDSEIYIQKEFSKRLSNISRITESIDINSIIFDLGSGPGIISKILSDMGYQVIQVEPSRDSFFKSIPQLKIDIQTFINQEIWKQYLKPMQKASILLIDVLEHLPFSIDIFKLNSDSNLSTVYIETGCVDYAFPSLNRWYYLDYSDHIFVPSINSIYSSFNNNNISIERISNSLNNYSKLNNYFRKIIYYINKLSYLIFNRDIFLVPIRSMHDHISITIKP</sequence>
<evidence type="ECO:0000313" key="2">
    <source>
        <dbReference type="Proteomes" id="UP000197528"/>
    </source>
</evidence>
<reference evidence="1 2" key="1">
    <citation type="submission" date="2017-05" db="EMBL/GenBank/DDBJ databases">
        <title>Genome of Polynucleobacter sp. MWH-Feld-100.</title>
        <authorList>
            <person name="Hahn M.W."/>
        </authorList>
    </citation>
    <scope>NUCLEOTIDE SEQUENCE [LARGE SCALE GENOMIC DNA]</scope>
    <source>
        <strain evidence="1 2">MWH-Feld-100</strain>
    </source>
</reference>
<dbReference type="Gene3D" id="3.40.50.150">
    <property type="entry name" value="Vaccinia Virus protein VP39"/>
    <property type="match status" value="1"/>
</dbReference>
<dbReference type="AlphaFoldDB" id="A0A254Q1J6"/>
<proteinExistence type="predicted"/>
<dbReference type="EMBL" id="NGUP01000001">
    <property type="protein sequence ID" value="OWS70691.1"/>
    <property type="molecule type" value="Genomic_DNA"/>
</dbReference>
<name>A0A254Q1J6_9BURK</name>